<feature type="chain" id="PRO_5043441105" description="Secreted protein" evidence="1">
    <location>
        <begin position="18"/>
        <end position="80"/>
    </location>
</feature>
<dbReference type="EMBL" id="JAQQWP010000001">
    <property type="protein sequence ID" value="KAK8133098.1"/>
    <property type="molecule type" value="Genomic_DNA"/>
</dbReference>
<accession>A0AAW0RE22</accession>
<evidence type="ECO:0000313" key="2">
    <source>
        <dbReference type="EMBL" id="KAK8133098.1"/>
    </source>
</evidence>
<reference evidence="2 3" key="1">
    <citation type="submission" date="2023-01" db="EMBL/GenBank/DDBJ databases">
        <title>Analysis of 21 Apiospora genomes using comparative genomics revels a genus with tremendous synthesis potential of carbohydrate active enzymes and secondary metabolites.</title>
        <authorList>
            <person name="Sorensen T."/>
        </authorList>
    </citation>
    <scope>NUCLEOTIDE SEQUENCE [LARGE SCALE GENOMIC DNA]</scope>
    <source>
        <strain evidence="2 3">CBS 117206</strain>
    </source>
</reference>
<organism evidence="2 3">
    <name type="scientific">Apiospora kogelbergensis</name>
    <dbReference type="NCBI Taxonomy" id="1337665"/>
    <lineage>
        <taxon>Eukaryota</taxon>
        <taxon>Fungi</taxon>
        <taxon>Dikarya</taxon>
        <taxon>Ascomycota</taxon>
        <taxon>Pezizomycotina</taxon>
        <taxon>Sordariomycetes</taxon>
        <taxon>Xylariomycetidae</taxon>
        <taxon>Amphisphaeriales</taxon>
        <taxon>Apiosporaceae</taxon>
        <taxon>Apiospora</taxon>
    </lineage>
</organism>
<keyword evidence="3" id="KW-1185">Reference proteome</keyword>
<protein>
    <recommendedName>
        <fullName evidence="4">Secreted protein</fullName>
    </recommendedName>
</protein>
<keyword evidence="1" id="KW-0732">Signal</keyword>
<gene>
    <name evidence="2" type="ORF">PG999_001271</name>
</gene>
<sequence length="80" mass="8253">MPLMALLSAATLAVAAAAIPETYAPVLLEPGVGHAYTVHAASALSVCVCGRAVWGAVLPLFTRDLFAALSFRWAFPSPPS</sequence>
<proteinExistence type="predicted"/>
<name>A0AAW0RE22_9PEZI</name>
<dbReference type="AlphaFoldDB" id="A0AAW0RE22"/>
<dbReference type="Proteomes" id="UP001392437">
    <property type="component" value="Unassembled WGS sequence"/>
</dbReference>
<evidence type="ECO:0008006" key="4">
    <source>
        <dbReference type="Google" id="ProtNLM"/>
    </source>
</evidence>
<evidence type="ECO:0000313" key="3">
    <source>
        <dbReference type="Proteomes" id="UP001392437"/>
    </source>
</evidence>
<evidence type="ECO:0000256" key="1">
    <source>
        <dbReference type="SAM" id="SignalP"/>
    </source>
</evidence>
<feature type="signal peptide" evidence="1">
    <location>
        <begin position="1"/>
        <end position="17"/>
    </location>
</feature>
<comment type="caution">
    <text evidence="2">The sequence shown here is derived from an EMBL/GenBank/DDBJ whole genome shotgun (WGS) entry which is preliminary data.</text>
</comment>